<name>A0A968GF70_9SPIO</name>
<dbReference type="EMBL" id="JAATLM010000001">
    <property type="protein sequence ID" value="NIZ69491.1"/>
    <property type="molecule type" value="Genomic_DNA"/>
</dbReference>
<evidence type="ECO:0000313" key="1">
    <source>
        <dbReference type="EMBL" id="NIZ69491.1"/>
    </source>
</evidence>
<reference evidence="1" key="1">
    <citation type="submission" date="2020-03" db="EMBL/GenBank/DDBJ databases">
        <title>Spirochaetal bacteria isolated from arthropods constitute a novel genus Entomospira genus novum within the order Spirochaetales.</title>
        <authorList>
            <person name="Grana-Miraglia L."/>
            <person name="Sikutova S."/>
            <person name="Fingerle V."/>
            <person name="Sing A."/>
            <person name="Castillo-Ramirez S."/>
            <person name="Margos G."/>
            <person name="Rudolf I."/>
        </authorList>
    </citation>
    <scope>NUCLEOTIDE SEQUENCE</scope>
    <source>
        <strain evidence="1">BR149</strain>
    </source>
</reference>
<dbReference type="Proteomes" id="UP000778951">
    <property type="component" value="Unassembled WGS sequence"/>
</dbReference>
<keyword evidence="2" id="KW-1185">Reference proteome</keyword>
<accession>A0A968GF70</accession>
<dbReference type="RefSeq" id="WP_167695580.1">
    <property type="nucleotide sequence ID" value="NZ_CP118181.1"/>
</dbReference>
<evidence type="ECO:0000313" key="2">
    <source>
        <dbReference type="Proteomes" id="UP000778951"/>
    </source>
</evidence>
<comment type="caution">
    <text evidence="1">The sequence shown here is derived from an EMBL/GenBank/DDBJ whole genome shotgun (WGS) entry which is preliminary data.</text>
</comment>
<dbReference type="AlphaFoldDB" id="A0A968GF70"/>
<proteinExistence type="predicted"/>
<sequence length="151" mass="18006">MSNNILLLYPHSFPETETFSSWFDSYADLHPFDVLKPRLFKKKLDSPLPTLPDNLDKYAYIFLVYRSERRGKNDGVYQKIVDHIARHITHHNFFITEITAKKESSINSNLQLHSPKWIFYSMTNQEILDDISTKIAFMQFFEEFIKKDEYC</sequence>
<organism evidence="1 2">
    <name type="scientific">Entomospira culicis</name>
    <dbReference type="NCBI Taxonomy" id="2719989"/>
    <lineage>
        <taxon>Bacteria</taxon>
        <taxon>Pseudomonadati</taxon>
        <taxon>Spirochaetota</taxon>
        <taxon>Spirochaetia</taxon>
        <taxon>Spirochaetales</taxon>
        <taxon>Spirochaetaceae</taxon>
        <taxon>Entomospira</taxon>
    </lineage>
</organism>
<protein>
    <submittedName>
        <fullName evidence="1">Uncharacterized protein</fullName>
    </submittedName>
</protein>
<gene>
    <name evidence="1" type="ORF">HCT48_04590</name>
</gene>